<evidence type="ECO:0000256" key="3">
    <source>
        <dbReference type="ARBA" id="ARBA00022676"/>
    </source>
</evidence>
<keyword evidence="4 11" id="KW-0808">Transferase</keyword>
<dbReference type="PANTHER" id="PTHR43816">
    <property type="entry name" value="NICOTINAMIDE PHOSPHORIBOSYLTRANSFERASE"/>
    <property type="match status" value="1"/>
</dbReference>
<evidence type="ECO:0000256" key="5">
    <source>
        <dbReference type="ARBA" id="ARBA00035007"/>
    </source>
</evidence>
<dbReference type="GO" id="GO:0047280">
    <property type="term" value="F:nicotinamide phosphoribosyltransferase activity"/>
    <property type="evidence" value="ECO:0007669"/>
    <property type="project" value="UniProtKB-EC"/>
</dbReference>
<comment type="pathway">
    <text evidence="5">Cofactor biosynthesis; NAD(+) biosynthesis; nicotinamide D-ribonucleotide from 5-phospho-alpha-D-ribose 1-diphosphate and nicotinamide: step 1/1.</text>
</comment>
<sequence length="460" mass="50706">MNLTNLILNTDSYKFSHFLQYPPDTRGISAYIEARGQADQPDVVFFGLQMFLKAYLSRPLTMADVDEAEPIVLAHGLPFNRAGWERIVTVFGGLLPLDIQALPEGTLVRRGVPMVQVVNTDPQSAWLTTFVETALLRAVWYPSSVASNVRKIKQIIRPFLEKTCDHPEASLPFRLHDFGARGAGSLEQAGLGGAAHLVHFMGTDTMTGVLYARRYYGAKMAGFSIPASEHSTMTAWGIEREPEAYGHMIDNFAKGGTFAVVSDSYDIDYAVSEIWGKQLREKLKASGGTVIIRPDSGDPIETPVHVIKQLDYQFGSKLNAKGYKVLHPSVRVIQGDGISTSDISLILGRMEAFGLSAENIAFGMGSALLQKVNRDTYSFAMKANARRDDTGTWHDVYKRPATMNLKASKAGRQAVVKGLSGLEAARLDDLGDRRNYLATVWKDGVLLKDLTFDDIRLRAL</sequence>
<dbReference type="RefSeq" id="WP_071833983.1">
    <property type="nucleotide sequence ID" value="NZ_LSRP01000096.1"/>
</dbReference>
<evidence type="ECO:0000256" key="4">
    <source>
        <dbReference type="ARBA" id="ARBA00022679"/>
    </source>
</evidence>
<evidence type="ECO:0000259" key="9">
    <source>
        <dbReference type="Pfam" id="PF04095"/>
    </source>
</evidence>
<dbReference type="EMBL" id="LSRP01000096">
    <property type="protein sequence ID" value="OJF95080.1"/>
    <property type="molecule type" value="Genomic_DNA"/>
</dbReference>
<dbReference type="InterPro" id="IPR041529">
    <property type="entry name" value="DUF5598"/>
</dbReference>
<protein>
    <recommendedName>
        <fullName evidence="7">Nicotinamide phosphoribosyltransferase</fullName>
        <ecNumber evidence="6">2.4.2.12</ecNumber>
    </recommendedName>
</protein>
<comment type="caution">
    <text evidence="11">The sequence shown here is derived from an EMBL/GenBank/DDBJ whole genome shotgun (WGS) entry which is preliminary data.</text>
</comment>
<evidence type="ECO:0000256" key="6">
    <source>
        <dbReference type="ARBA" id="ARBA00035024"/>
    </source>
</evidence>
<gene>
    <name evidence="11" type="ORF">AX760_04450</name>
</gene>
<evidence type="ECO:0000313" key="12">
    <source>
        <dbReference type="Proteomes" id="UP000182661"/>
    </source>
</evidence>
<dbReference type="SUPFAM" id="SSF51690">
    <property type="entry name" value="Nicotinate/Quinolinate PRTase C-terminal domain-like"/>
    <property type="match status" value="1"/>
</dbReference>
<comment type="catalytic activity">
    <reaction evidence="8">
        <text>beta-nicotinamide D-ribonucleotide + diphosphate = 5-phospho-alpha-D-ribose 1-diphosphate + nicotinamide + H(+)</text>
        <dbReference type="Rhea" id="RHEA:16149"/>
        <dbReference type="ChEBI" id="CHEBI:14649"/>
        <dbReference type="ChEBI" id="CHEBI:15378"/>
        <dbReference type="ChEBI" id="CHEBI:17154"/>
        <dbReference type="ChEBI" id="CHEBI:33019"/>
        <dbReference type="ChEBI" id="CHEBI:58017"/>
        <dbReference type="EC" id="2.4.2.12"/>
    </reaction>
    <physiologicalReaction direction="right-to-left" evidence="8">
        <dbReference type="Rhea" id="RHEA:16151"/>
    </physiologicalReaction>
</comment>
<accession>A0A657LRN3</accession>
<evidence type="ECO:0000259" key="10">
    <source>
        <dbReference type="Pfam" id="PF18127"/>
    </source>
</evidence>
<dbReference type="InterPro" id="IPR036068">
    <property type="entry name" value="Nicotinate_pribotase-like_C"/>
</dbReference>
<dbReference type="PANTHER" id="PTHR43816:SF1">
    <property type="entry name" value="NICOTINAMIDE PHOSPHORIBOSYLTRANSFERASE"/>
    <property type="match status" value="1"/>
</dbReference>
<keyword evidence="3 11" id="KW-0328">Glycosyltransferase</keyword>
<comment type="similarity">
    <text evidence="1">Belongs to the NAPRTase family.</text>
</comment>
<dbReference type="Proteomes" id="UP000182661">
    <property type="component" value="Unassembled WGS sequence"/>
</dbReference>
<organism evidence="11 12">
    <name type="scientific">Pararhizobium antarcticum</name>
    <dbReference type="NCBI Taxonomy" id="1798805"/>
    <lineage>
        <taxon>Bacteria</taxon>
        <taxon>Pseudomonadati</taxon>
        <taxon>Pseudomonadota</taxon>
        <taxon>Alphaproteobacteria</taxon>
        <taxon>Hyphomicrobiales</taxon>
        <taxon>Rhizobiaceae</taxon>
        <taxon>Rhizobium/Agrobacterium group</taxon>
        <taxon>Pararhizobium</taxon>
    </lineage>
</organism>
<dbReference type="InterPro" id="IPR041525">
    <property type="entry name" value="N/Namide_PRibTrfase"/>
</dbReference>
<dbReference type="Pfam" id="PF04095">
    <property type="entry name" value="NAPRTase"/>
    <property type="match status" value="1"/>
</dbReference>
<evidence type="ECO:0000256" key="1">
    <source>
        <dbReference type="ARBA" id="ARBA00010897"/>
    </source>
</evidence>
<reference evidence="11 12" key="1">
    <citation type="submission" date="2016-02" db="EMBL/GenBank/DDBJ databases">
        <title>Genome sequencing of a beta-galactosidase producing bacteria Rhizobium sp. 59.</title>
        <authorList>
            <person name="Wang D."/>
            <person name="Kot W."/>
            <person name="Qin Y."/>
            <person name="Hansen L."/>
            <person name="Naqvi K."/>
            <person name="Rensing C."/>
        </authorList>
    </citation>
    <scope>NUCLEOTIDE SEQUENCE [LARGE SCALE GENOMIC DNA]</scope>
    <source>
        <strain evidence="11 12">59</strain>
    </source>
</reference>
<dbReference type="InterPro" id="IPR013785">
    <property type="entry name" value="Aldolase_TIM"/>
</dbReference>
<dbReference type="Pfam" id="PF18127">
    <property type="entry name" value="NAMPT_N"/>
    <property type="match status" value="1"/>
</dbReference>
<proteinExistence type="inferred from homology"/>
<keyword evidence="2" id="KW-0662">Pyridine nucleotide biosynthesis</keyword>
<name>A0A657LRN3_9HYPH</name>
<dbReference type="PIRSF" id="PIRSF005943">
    <property type="entry name" value="NMPRT"/>
    <property type="match status" value="1"/>
</dbReference>
<dbReference type="Gene3D" id="3.20.20.70">
    <property type="entry name" value="Aldolase class I"/>
    <property type="match status" value="1"/>
</dbReference>
<dbReference type="GO" id="GO:0009435">
    <property type="term" value="P:NAD+ biosynthetic process"/>
    <property type="evidence" value="ECO:0007669"/>
    <property type="project" value="InterPro"/>
</dbReference>
<keyword evidence="12" id="KW-1185">Reference proteome</keyword>
<evidence type="ECO:0000256" key="2">
    <source>
        <dbReference type="ARBA" id="ARBA00022642"/>
    </source>
</evidence>
<evidence type="ECO:0000256" key="8">
    <source>
        <dbReference type="ARBA" id="ARBA00047835"/>
    </source>
</evidence>
<dbReference type="NCBIfam" id="NF006629">
    <property type="entry name" value="PRK09198.1"/>
    <property type="match status" value="1"/>
</dbReference>
<dbReference type="InterPro" id="IPR016471">
    <property type="entry name" value="Nicotinamide_PRibTrfase"/>
</dbReference>
<feature type="domain" description="Nicotinate/nicotinamide phosphoribosyltransferase" evidence="9">
    <location>
        <begin position="173"/>
        <end position="412"/>
    </location>
</feature>
<dbReference type="AlphaFoldDB" id="A0A657LRN3"/>
<evidence type="ECO:0000256" key="7">
    <source>
        <dbReference type="ARBA" id="ARBA00035036"/>
    </source>
</evidence>
<dbReference type="OrthoDB" id="394882at2"/>
<dbReference type="EC" id="2.4.2.12" evidence="6"/>
<feature type="domain" description="Nicotinamide phosphoribosyltransferase N-terminal" evidence="10">
    <location>
        <begin position="5"/>
        <end position="99"/>
    </location>
</feature>
<evidence type="ECO:0000313" key="11">
    <source>
        <dbReference type="EMBL" id="OJF95080.1"/>
    </source>
</evidence>